<name>A0A2J5HW76_9EURO</name>
<evidence type="ECO:0000256" key="1">
    <source>
        <dbReference type="SAM" id="MobiDB-lite"/>
    </source>
</evidence>
<sequence>MEHPPPRGKKLRVSGCMEQGFETGCAVRSNWLVMNVVCDHRAISCRTEIIMTILVGCSDHPLTFLFFLLFSFSRPFGVFSFLFLSFFFPFDRLVDCPPCSQCSSQGLYAGAADRMEMQLTSSSRGEPSTRSRGVHAAWL</sequence>
<keyword evidence="2" id="KW-1133">Transmembrane helix</keyword>
<evidence type="ECO:0000313" key="4">
    <source>
        <dbReference type="Proteomes" id="UP000235023"/>
    </source>
</evidence>
<feature type="compositionally biased region" description="Polar residues" evidence="1">
    <location>
        <begin position="119"/>
        <end position="131"/>
    </location>
</feature>
<feature type="transmembrane region" description="Helical" evidence="2">
    <location>
        <begin position="64"/>
        <end position="88"/>
    </location>
</feature>
<proteinExistence type="predicted"/>
<dbReference type="AlphaFoldDB" id="A0A2J5HW76"/>
<gene>
    <name evidence="3" type="ORF">BDW42DRAFT_90802</name>
</gene>
<dbReference type="EMBL" id="KZ559534">
    <property type="protein sequence ID" value="PLN81662.1"/>
    <property type="molecule type" value="Genomic_DNA"/>
</dbReference>
<feature type="region of interest" description="Disordered" evidence="1">
    <location>
        <begin position="119"/>
        <end position="139"/>
    </location>
</feature>
<organism evidence="3 4">
    <name type="scientific">Aspergillus taichungensis</name>
    <dbReference type="NCBI Taxonomy" id="482145"/>
    <lineage>
        <taxon>Eukaryota</taxon>
        <taxon>Fungi</taxon>
        <taxon>Dikarya</taxon>
        <taxon>Ascomycota</taxon>
        <taxon>Pezizomycotina</taxon>
        <taxon>Eurotiomycetes</taxon>
        <taxon>Eurotiomycetidae</taxon>
        <taxon>Eurotiales</taxon>
        <taxon>Aspergillaceae</taxon>
        <taxon>Aspergillus</taxon>
        <taxon>Aspergillus subgen. Circumdati</taxon>
    </lineage>
</organism>
<evidence type="ECO:0000313" key="3">
    <source>
        <dbReference type="EMBL" id="PLN81662.1"/>
    </source>
</evidence>
<keyword evidence="4" id="KW-1185">Reference proteome</keyword>
<protein>
    <submittedName>
        <fullName evidence="3">Uncharacterized protein</fullName>
    </submittedName>
</protein>
<reference evidence="4" key="1">
    <citation type="submission" date="2017-12" db="EMBL/GenBank/DDBJ databases">
        <authorList>
            <consortium name="DOE Joint Genome Institute"/>
            <person name="Mondo S.J."/>
            <person name="Kjaerbolling I."/>
            <person name="Vesth T.C."/>
            <person name="Frisvad J.C."/>
            <person name="Nybo J.L."/>
            <person name="Theobald S."/>
            <person name="Kuo A."/>
            <person name="Bowyer P."/>
            <person name="Matsuda Y."/>
            <person name="Lyhne E.K."/>
            <person name="Kogle M.E."/>
            <person name="Clum A."/>
            <person name="Lipzen A."/>
            <person name="Salamov A."/>
            <person name="Ngan C.Y."/>
            <person name="Daum C."/>
            <person name="Chiniquy J."/>
            <person name="Barry K."/>
            <person name="LaButti K."/>
            <person name="Haridas S."/>
            <person name="Simmons B.A."/>
            <person name="Magnuson J.K."/>
            <person name="Mortensen U.H."/>
            <person name="Larsen T.O."/>
            <person name="Grigoriev I.V."/>
            <person name="Baker S.E."/>
            <person name="Andersen M.R."/>
            <person name="Nordberg H.P."/>
            <person name="Cantor M.N."/>
            <person name="Hua S.X."/>
        </authorList>
    </citation>
    <scope>NUCLEOTIDE SEQUENCE [LARGE SCALE GENOMIC DNA]</scope>
    <source>
        <strain evidence="4">IBT 19404</strain>
    </source>
</reference>
<keyword evidence="2" id="KW-0812">Transmembrane</keyword>
<dbReference type="Proteomes" id="UP000235023">
    <property type="component" value="Unassembled WGS sequence"/>
</dbReference>
<evidence type="ECO:0000256" key="2">
    <source>
        <dbReference type="SAM" id="Phobius"/>
    </source>
</evidence>
<accession>A0A2J5HW76</accession>
<keyword evidence="2" id="KW-0472">Membrane</keyword>